<evidence type="ECO:0000313" key="15">
    <source>
        <dbReference type="Proteomes" id="UP000694863"/>
    </source>
</evidence>
<keyword evidence="11" id="KW-0449">Lipoprotein</keyword>
<evidence type="ECO:0000313" key="16">
    <source>
        <dbReference type="RefSeq" id="XP_004712822.2"/>
    </source>
</evidence>
<dbReference type="GeneID" id="101657038"/>
<keyword evidence="4" id="KW-1003">Cell membrane</keyword>
<evidence type="ECO:0000256" key="3">
    <source>
        <dbReference type="ARBA" id="ARBA00019731"/>
    </source>
</evidence>
<dbReference type="Pfam" id="PF00047">
    <property type="entry name" value="ig"/>
    <property type="match status" value="1"/>
</dbReference>
<dbReference type="InterPro" id="IPR013151">
    <property type="entry name" value="Immunoglobulin_dom"/>
</dbReference>
<keyword evidence="8" id="KW-1015">Disulfide bond</keyword>
<evidence type="ECO:0000256" key="6">
    <source>
        <dbReference type="ARBA" id="ARBA00022729"/>
    </source>
</evidence>
<evidence type="ECO:0000259" key="14">
    <source>
        <dbReference type="SMART" id="SM00406"/>
    </source>
</evidence>
<keyword evidence="7" id="KW-0472">Membrane</keyword>
<dbReference type="InterPro" id="IPR036179">
    <property type="entry name" value="Ig-like_dom_sf"/>
</dbReference>
<keyword evidence="15" id="KW-1185">Reference proteome</keyword>
<keyword evidence="9" id="KW-0325">Glycoprotein</keyword>
<accession>A0ABM0J1L2</accession>
<reference evidence="16" key="1">
    <citation type="submission" date="2025-08" db="UniProtKB">
        <authorList>
            <consortium name="RefSeq"/>
        </authorList>
    </citation>
    <scope>IDENTIFICATION</scope>
</reference>
<evidence type="ECO:0000256" key="11">
    <source>
        <dbReference type="ARBA" id="ARBA00023288"/>
    </source>
</evidence>
<dbReference type="InterPro" id="IPR033292">
    <property type="entry name" value="THY1"/>
</dbReference>
<keyword evidence="6" id="KW-0732">Signal</keyword>
<dbReference type="RefSeq" id="XP_004712822.2">
    <property type="nucleotide sequence ID" value="XM_004712765.2"/>
</dbReference>
<name>A0ABM0J1L2_ECHTE</name>
<keyword evidence="10" id="KW-0873">Pyrrolidone carboxylic acid</keyword>
<evidence type="ECO:0000256" key="9">
    <source>
        <dbReference type="ARBA" id="ARBA00023180"/>
    </source>
</evidence>
<dbReference type="InterPro" id="IPR013106">
    <property type="entry name" value="Ig_V-set"/>
</dbReference>
<evidence type="ECO:0000256" key="7">
    <source>
        <dbReference type="ARBA" id="ARBA00023136"/>
    </source>
</evidence>
<sequence>MRCGKGWREGVHAPPMGIMAGLPGAPTALASVACWPYLLTNSYPIPTPDPGLCLDTMNSAVTFVLLLTVFQVAWGQKVTSLTACLSNQSLRLDCRHENTTTLPMQYGFSMTRETKKHVIYGAIGVPEHSYRARTNLNSKHNIKVLYISGFTSKDEGIYTCELHQSGQPPLISSMNVSVLKDKLVMCGAVSLLTQHTSWLLLLLLSPPLLQALGFVSL</sequence>
<dbReference type="SMART" id="SM00406">
    <property type="entry name" value="IGv"/>
    <property type="match status" value="1"/>
</dbReference>
<comment type="subcellular location">
    <subcellularLocation>
        <location evidence="2">Cell membrane</location>
        <topology evidence="2">Lipid-anchor</topology>
        <topology evidence="2">GPI-anchor</topology>
    </subcellularLocation>
</comment>
<evidence type="ECO:0000256" key="10">
    <source>
        <dbReference type="ARBA" id="ARBA00023283"/>
    </source>
</evidence>
<feature type="domain" description="Immunoglobulin V-set" evidence="14">
    <location>
        <begin position="89"/>
        <end position="162"/>
    </location>
</feature>
<comment type="function">
    <text evidence="1">May play a role in cell-cell or cell-ligand interactions during synaptogenesis and other events in the brain.</text>
</comment>
<dbReference type="PANTHER" id="PTHR19226:SF2">
    <property type="entry name" value="THY-1 MEMBRANE GLYCOPROTEIN"/>
    <property type="match status" value="1"/>
</dbReference>
<evidence type="ECO:0000256" key="12">
    <source>
        <dbReference type="ARBA" id="ARBA00023319"/>
    </source>
</evidence>
<keyword evidence="12" id="KW-0393">Immunoglobulin domain</keyword>
<dbReference type="Proteomes" id="UP000694863">
    <property type="component" value="Unplaced"/>
</dbReference>
<evidence type="ECO:0000256" key="1">
    <source>
        <dbReference type="ARBA" id="ARBA00003467"/>
    </source>
</evidence>
<keyword evidence="5" id="KW-0336">GPI-anchor</keyword>
<dbReference type="Gene3D" id="2.60.40.10">
    <property type="entry name" value="Immunoglobulins"/>
    <property type="match status" value="1"/>
</dbReference>
<organism evidence="15 16">
    <name type="scientific">Echinops telfairi</name>
    <name type="common">Lesser hedgehog tenrec</name>
    <dbReference type="NCBI Taxonomy" id="9371"/>
    <lineage>
        <taxon>Eukaryota</taxon>
        <taxon>Metazoa</taxon>
        <taxon>Chordata</taxon>
        <taxon>Craniata</taxon>
        <taxon>Vertebrata</taxon>
        <taxon>Euteleostomi</taxon>
        <taxon>Mammalia</taxon>
        <taxon>Eutheria</taxon>
        <taxon>Afrotheria</taxon>
        <taxon>Tenrecidae</taxon>
        <taxon>Tenrecinae</taxon>
        <taxon>Echinops</taxon>
    </lineage>
</organism>
<dbReference type="InterPro" id="IPR013783">
    <property type="entry name" value="Ig-like_fold"/>
</dbReference>
<evidence type="ECO:0000256" key="5">
    <source>
        <dbReference type="ARBA" id="ARBA00022622"/>
    </source>
</evidence>
<protein>
    <recommendedName>
        <fullName evidence="3">Thy-1 membrane glycoprotein</fullName>
    </recommendedName>
    <alternativeName>
        <fullName evidence="13">Thy-1 antigen</fullName>
    </alternativeName>
</protein>
<evidence type="ECO:0000256" key="13">
    <source>
        <dbReference type="ARBA" id="ARBA00032696"/>
    </source>
</evidence>
<evidence type="ECO:0000256" key="8">
    <source>
        <dbReference type="ARBA" id="ARBA00023157"/>
    </source>
</evidence>
<dbReference type="PROSITE" id="PS51257">
    <property type="entry name" value="PROKAR_LIPOPROTEIN"/>
    <property type="match status" value="1"/>
</dbReference>
<proteinExistence type="predicted"/>
<dbReference type="PANTHER" id="PTHR19226">
    <property type="entry name" value="THY-1 MEMBRANE GLYCOPROTEIN"/>
    <property type="match status" value="1"/>
</dbReference>
<gene>
    <name evidence="16" type="primary">THY1</name>
</gene>
<dbReference type="SUPFAM" id="SSF48726">
    <property type="entry name" value="Immunoglobulin"/>
    <property type="match status" value="1"/>
</dbReference>
<evidence type="ECO:0000256" key="4">
    <source>
        <dbReference type="ARBA" id="ARBA00022475"/>
    </source>
</evidence>
<evidence type="ECO:0000256" key="2">
    <source>
        <dbReference type="ARBA" id="ARBA00004609"/>
    </source>
</evidence>